<dbReference type="EMBL" id="BLLG01000001">
    <property type="protein sequence ID" value="GFH34268.1"/>
    <property type="molecule type" value="Genomic_DNA"/>
</dbReference>
<sequence>MAISAEDQIIHYLKDKVGLAKADELVAGLRGEIAASLREFADQEDAHLAHTSASAYVRGIRDAADRVTDK</sequence>
<organism evidence="1 2">
    <name type="scientific">Streptomyces pacificus</name>
    <dbReference type="NCBI Taxonomy" id="2705029"/>
    <lineage>
        <taxon>Bacteria</taxon>
        <taxon>Bacillati</taxon>
        <taxon>Actinomycetota</taxon>
        <taxon>Actinomycetes</taxon>
        <taxon>Kitasatosporales</taxon>
        <taxon>Streptomycetaceae</taxon>
        <taxon>Streptomyces</taxon>
    </lineage>
</organism>
<proteinExistence type="predicted"/>
<evidence type="ECO:0000313" key="2">
    <source>
        <dbReference type="Proteomes" id="UP000484988"/>
    </source>
</evidence>
<dbReference type="AlphaFoldDB" id="A0A6A0ANR8"/>
<dbReference type="RefSeq" id="WP_173261025.1">
    <property type="nucleotide sequence ID" value="NZ_BLLG01000001.1"/>
</dbReference>
<name>A0A6A0ANR8_9ACTN</name>
<gene>
    <name evidence="1" type="ORF">SCWH03_04820</name>
</gene>
<protein>
    <submittedName>
        <fullName evidence="1">Uncharacterized protein</fullName>
    </submittedName>
</protein>
<keyword evidence="2" id="KW-1185">Reference proteome</keyword>
<reference evidence="1 2" key="1">
    <citation type="submission" date="2020-02" db="EMBL/GenBank/DDBJ databases">
        <title>Whole Genome Shotgun Sequence of Streptomyces sp. strain CWH03.</title>
        <authorList>
            <person name="Dohra H."/>
            <person name="Kodani S."/>
            <person name="Yamamura H."/>
        </authorList>
    </citation>
    <scope>NUCLEOTIDE SEQUENCE [LARGE SCALE GENOMIC DNA]</scope>
    <source>
        <strain evidence="1 2">CWH03</strain>
    </source>
</reference>
<comment type="caution">
    <text evidence="1">The sequence shown here is derived from an EMBL/GenBank/DDBJ whole genome shotgun (WGS) entry which is preliminary data.</text>
</comment>
<evidence type="ECO:0000313" key="1">
    <source>
        <dbReference type="EMBL" id="GFH34268.1"/>
    </source>
</evidence>
<dbReference type="Proteomes" id="UP000484988">
    <property type="component" value="Unassembled WGS sequence"/>
</dbReference>
<accession>A0A6A0ANR8</accession>